<comment type="catalytic activity">
    <reaction evidence="1">
        <text>L-aspartyl-tRNA(Asn) + L-glutamine + ATP + H2O = L-asparaginyl-tRNA(Asn) + L-glutamate + ADP + phosphate + 2 H(+)</text>
        <dbReference type="Rhea" id="RHEA:14513"/>
        <dbReference type="Rhea" id="RHEA-COMP:9674"/>
        <dbReference type="Rhea" id="RHEA-COMP:9677"/>
        <dbReference type="ChEBI" id="CHEBI:15377"/>
        <dbReference type="ChEBI" id="CHEBI:15378"/>
        <dbReference type="ChEBI" id="CHEBI:29985"/>
        <dbReference type="ChEBI" id="CHEBI:30616"/>
        <dbReference type="ChEBI" id="CHEBI:43474"/>
        <dbReference type="ChEBI" id="CHEBI:58359"/>
        <dbReference type="ChEBI" id="CHEBI:78515"/>
        <dbReference type="ChEBI" id="CHEBI:78516"/>
        <dbReference type="ChEBI" id="CHEBI:456216"/>
    </reaction>
</comment>
<evidence type="ECO:0000313" key="2">
    <source>
        <dbReference type="EMBL" id="WOO42072.1"/>
    </source>
</evidence>
<dbReference type="Gene3D" id="1.10.20.60">
    <property type="entry name" value="Glu-tRNAGln amidotransferase C subunit, N-terminal domain"/>
    <property type="match status" value="1"/>
</dbReference>
<dbReference type="NCBIfam" id="TIGR00135">
    <property type="entry name" value="gatC"/>
    <property type="match status" value="1"/>
</dbReference>
<keyword evidence="1" id="KW-0436">Ligase</keyword>
<keyword evidence="1" id="KW-0648">Protein biosynthesis</keyword>
<dbReference type="KEGG" id="puo:RZN69_03160"/>
<comment type="catalytic activity">
    <reaction evidence="1">
        <text>L-glutamyl-tRNA(Gln) + L-glutamine + ATP + H2O = L-glutaminyl-tRNA(Gln) + L-glutamate + ADP + phosphate + H(+)</text>
        <dbReference type="Rhea" id="RHEA:17521"/>
        <dbReference type="Rhea" id="RHEA-COMP:9681"/>
        <dbReference type="Rhea" id="RHEA-COMP:9684"/>
        <dbReference type="ChEBI" id="CHEBI:15377"/>
        <dbReference type="ChEBI" id="CHEBI:15378"/>
        <dbReference type="ChEBI" id="CHEBI:29985"/>
        <dbReference type="ChEBI" id="CHEBI:30616"/>
        <dbReference type="ChEBI" id="CHEBI:43474"/>
        <dbReference type="ChEBI" id="CHEBI:58359"/>
        <dbReference type="ChEBI" id="CHEBI:78520"/>
        <dbReference type="ChEBI" id="CHEBI:78521"/>
        <dbReference type="ChEBI" id="CHEBI:456216"/>
    </reaction>
</comment>
<dbReference type="EC" id="6.3.5.-" evidence="1"/>
<dbReference type="RefSeq" id="WP_317834556.1">
    <property type="nucleotide sequence ID" value="NZ_CP136920.1"/>
</dbReference>
<sequence>MSETDLNIDDVARLARLELTDDEKVTYAKQLEQVLGHMDKLNAVNIDGVEPMAHAFSLTNVLEADEAREPLSPEAALQNAPEQRDQQFVVPKVVEDA</sequence>
<dbReference type="GO" id="GO:0005524">
    <property type="term" value="F:ATP binding"/>
    <property type="evidence" value="ECO:0007669"/>
    <property type="project" value="UniProtKB-KW"/>
</dbReference>
<dbReference type="InterPro" id="IPR003837">
    <property type="entry name" value="GatC"/>
</dbReference>
<evidence type="ECO:0000256" key="1">
    <source>
        <dbReference type="HAMAP-Rule" id="MF_00122"/>
    </source>
</evidence>
<comment type="similarity">
    <text evidence="1">Belongs to the GatC family.</text>
</comment>
<gene>
    <name evidence="1 2" type="primary">gatC</name>
    <name evidence="2" type="ORF">RZN69_03160</name>
</gene>
<dbReference type="Pfam" id="PF02686">
    <property type="entry name" value="GatC"/>
    <property type="match status" value="1"/>
</dbReference>
<evidence type="ECO:0000313" key="3">
    <source>
        <dbReference type="Proteomes" id="UP001304300"/>
    </source>
</evidence>
<dbReference type="EMBL" id="CP136920">
    <property type="protein sequence ID" value="WOO42072.1"/>
    <property type="molecule type" value="Genomic_DNA"/>
</dbReference>
<dbReference type="GO" id="GO:0006412">
    <property type="term" value="P:translation"/>
    <property type="evidence" value="ECO:0007669"/>
    <property type="project" value="UniProtKB-UniRule"/>
</dbReference>
<name>A0AAQ3LB62_9BACT</name>
<accession>A0AAQ3LB62</accession>
<dbReference type="GO" id="GO:0070681">
    <property type="term" value="P:glutaminyl-tRNAGln biosynthesis via transamidation"/>
    <property type="evidence" value="ECO:0007669"/>
    <property type="project" value="TreeGrafter"/>
</dbReference>
<dbReference type="SUPFAM" id="SSF141000">
    <property type="entry name" value="Glu-tRNAGln amidotransferase C subunit"/>
    <property type="match status" value="1"/>
</dbReference>
<protein>
    <recommendedName>
        <fullName evidence="1">Aspartyl/glutamyl-tRNA(Asn/Gln) amidotransferase subunit C</fullName>
        <shortName evidence="1">Asp/Glu-ADT subunit C</shortName>
        <ecNumber evidence="1">6.3.5.-</ecNumber>
    </recommendedName>
</protein>
<proteinExistence type="inferred from homology"/>
<organism evidence="2 3">
    <name type="scientific">Rubellicoccus peritrichatus</name>
    <dbReference type="NCBI Taxonomy" id="3080537"/>
    <lineage>
        <taxon>Bacteria</taxon>
        <taxon>Pseudomonadati</taxon>
        <taxon>Verrucomicrobiota</taxon>
        <taxon>Opitutia</taxon>
        <taxon>Puniceicoccales</taxon>
        <taxon>Cerasicoccaceae</taxon>
        <taxon>Rubellicoccus</taxon>
    </lineage>
</organism>
<dbReference type="Proteomes" id="UP001304300">
    <property type="component" value="Chromosome"/>
</dbReference>
<dbReference type="PANTHER" id="PTHR15004">
    <property type="entry name" value="GLUTAMYL-TRNA(GLN) AMIDOTRANSFERASE SUBUNIT C, MITOCHONDRIAL"/>
    <property type="match status" value="1"/>
</dbReference>
<comment type="function">
    <text evidence="1">Allows the formation of correctly charged Asn-tRNA(Asn) or Gln-tRNA(Gln) through the transamidation of misacylated Asp-tRNA(Asn) or Glu-tRNA(Gln) in organisms which lack either or both of asparaginyl-tRNA or glutaminyl-tRNA synthetases. The reaction takes place in the presence of glutamine and ATP through an activated phospho-Asp-tRNA(Asn) or phospho-Glu-tRNA(Gln).</text>
</comment>
<reference evidence="2 3" key="1">
    <citation type="submission" date="2023-10" db="EMBL/GenBank/DDBJ databases">
        <title>Rubellicoccus peritrichatus gen. nov., sp. nov., isolated from an algae of coral reef tank.</title>
        <authorList>
            <person name="Luo J."/>
        </authorList>
    </citation>
    <scope>NUCLEOTIDE SEQUENCE [LARGE SCALE GENOMIC DNA]</scope>
    <source>
        <strain evidence="2 3">CR14</strain>
    </source>
</reference>
<dbReference type="PANTHER" id="PTHR15004:SF0">
    <property type="entry name" value="GLUTAMYL-TRNA(GLN) AMIDOTRANSFERASE SUBUNIT C, MITOCHONDRIAL"/>
    <property type="match status" value="1"/>
</dbReference>
<comment type="subunit">
    <text evidence="1">Heterotrimer of A, B and C subunits.</text>
</comment>
<keyword evidence="1" id="KW-0067">ATP-binding</keyword>
<dbReference type="GO" id="GO:0050567">
    <property type="term" value="F:glutaminyl-tRNA synthase (glutamine-hydrolyzing) activity"/>
    <property type="evidence" value="ECO:0007669"/>
    <property type="project" value="UniProtKB-UniRule"/>
</dbReference>
<dbReference type="HAMAP" id="MF_00122">
    <property type="entry name" value="GatC"/>
    <property type="match status" value="1"/>
</dbReference>
<keyword evidence="3" id="KW-1185">Reference proteome</keyword>
<dbReference type="AlphaFoldDB" id="A0AAQ3LB62"/>
<keyword evidence="1" id="KW-0547">Nucleotide-binding</keyword>
<dbReference type="GO" id="GO:0006450">
    <property type="term" value="P:regulation of translational fidelity"/>
    <property type="evidence" value="ECO:0007669"/>
    <property type="project" value="InterPro"/>
</dbReference>
<dbReference type="InterPro" id="IPR036113">
    <property type="entry name" value="Asp/Glu-ADT_sf_sub_c"/>
</dbReference>